<reference evidence="2 3" key="1">
    <citation type="submission" date="2020-05" db="EMBL/GenBank/DDBJ databases">
        <title>Genome sequence of Kribbella sandramycini ATCC 39419.</title>
        <authorList>
            <person name="Maclea K.S."/>
            <person name="Fair J.L."/>
        </authorList>
    </citation>
    <scope>NUCLEOTIDE SEQUENCE [LARGE SCALE GENOMIC DNA]</scope>
    <source>
        <strain evidence="2 3">ATCC 39419</strain>
    </source>
</reference>
<dbReference type="SUPFAM" id="SSF55961">
    <property type="entry name" value="Bet v1-like"/>
    <property type="match status" value="1"/>
</dbReference>
<reference evidence="1 4" key="2">
    <citation type="submission" date="2020-08" db="EMBL/GenBank/DDBJ databases">
        <title>Sequencing the genomes of 1000 actinobacteria strains.</title>
        <authorList>
            <person name="Klenk H.-P."/>
        </authorList>
    </citation>
    <scope>NUCLEOTIDE SEQUENCE [LARGE SCALE GENOMIC DNA]</scope>
    <source>
        <strain evidence="1 4">DSM 15626</strain>
    </source>
</reference>
<dbReference type="EMBL" id="JABJRC010000002">
    <property type="protein sequence ID" value="NOL40450.1"/>
    <property type="molecule type" value="Genomic_DNA"/>
</dbReference>
<dbReference type="Proteomes" id="UP000534306">
    <property type="component" value="Unassembled WGS sequence"/>
</dbReference>
<name>A0A7Y4KXI9_9ACTN</name>
<dbReference type="Pfam" id="PF10604">
    <property type="entry name" value="Polyketide_cyc2"/>
    <property type="match status" value="1"/>
</dbReference>
<gene>
    <name evidence="1" type="ORF">HNR71_005357</name>
    <name evidence="2" type="ORF">HPO96_09355</name>
</gene>
<dbReference type="Gene3D" id="3.30.530.20">
    <property type="match status" value="1"/>
</dbReference>
<keyword evidence="3" id="KW-1185">Reference proteome</keyword>
<dbReference type="EMBL" id="JACHKF010000001">
    <property type="protein sequence ID" value="MBB6569720.1"/>
    <property type="molecule type" value="Genomic_DNA"/>
</dbReference>
<evidence type="ECO:0000313" key="1">
    <source>
        <dbReference type="EMBL" id="MBB6569720.1"/>
    </source>
</evidence>
<evidence type="ECO:0000313" key="4">
    <source>
        <dbReference type="Proteomes" id="UP000553957"/>
    </source>
</evidence>
<proteinExistence type="predicted"/>
<dbReference type="InterPro" id="IPR023393">
    <property type="entry name" value="START-like_dom_sf"/>
</dbReference>
<dbReference type="InterPro" id="IPR019587">
    <property type="entry name" value="Polyketide_cyclase/dehydratase"/>
</dbReference>
<dbReference type="AlphaFoldDB" id="A0A7Y4KXI9"/>
<evidence type="ECO:0000313" key="3">
    <source>
        <dbReference type="Proteomes" id="UP000534306"/>
    </source>
</evidence>
<dbReference type="CDD" id="cd07812">
    <property type="entry name" value="SRPBCC"/>
    <property type="match status" value="1"/>
</dbReference>
<sequence>MKYTNSIEIALPQAQVAQLLADPAKVAHWLRDIVFHEALNGPYGQVGSTSRVVFQSGKRQMECTETITRRDPADVTAIPAGAVVHFDREITAPGMTSVVRDRLTALTPESTRWESDSEFHFTTLPMRAMALLLPRMFRNQSQQHLEDFKAFAEHGTDVRDRTR</sequence>
<dbReference type="RefSeq" id="WP_171672954.1">
    <property type="nucleotide sequence ID" value="NZ_BAAAGT010000002.1"/>
</dbReference>
<protein>
    <submittedName>
        <fullName evidence="2">SRPBCC family protein</fullName>
    </submittedName>
</protein>
<accession>A0A7Y4KXI9</accession>
<dbReference type="Proteomes" id="UP000553957">
    <property type="component" value="Unassembled WGS sequence"/>
</dbReference>
<comment type="caution">
    <text evidence="2">The sequence shown here is derived from an EMBL/GenBank/DDBJ whole genome shotgun (WGS) entry which is preliminary data.</text>
</comment>
<evidence type="ECO:0000313" key="2">
    <source>
        <dbReference type="EMBL" id="NOL40450.1"/>
    </source>
</evidence>
<organism evidence="2 3">
    <name type="scientific">Kribbella sandramycini</name>
    <dbReference type="NCBI Taxonomy" id="60450"/>
    <lineage>
        <taxon>Bacteria</taxon>
        <taxon>Bacillati</taxon>
        <taxon>Actinomycetota</taxon>
        <taxon>Actinomycetes</taxon>
        <taxon>Propionibacteriales</taxon>
        <taxon>Kribbellaceae</taxon>
        <taxon>Kribbella</taxon>
    </lineage>
</organism>